<protein>
    <submittedName>
        <fullName evidence="1">Uncharacterized protein</fullName>
    </submittedName>
</protein>
<organism evidence="1">
    <name type="scientific">Lepeophtheirus salmonis</name>
    <name type="common">Salmon louse</name>
    <name type="synonym">Caligus salmonis</name>
    <dbReference type="NCBI Taxonomy" id="72036"/>
    <lineage>
        <taxon>Eukaryota</taxon>
        <taxon>Metazoa</taxon>
        <taxon>Ecdysozoa</taxon>
        <taxon>Arthropoda</taxon>
        <taxon>Crustacea</taxon>
        <taxon>Multicrustacea</taxon>
        <taxon>Hexanauplia</taxon>
        <taxon>Copepoda</taxon>
        <taxon>Siphonostomatoida</taxon>
        <taxon>Caligidae</taxon>
        <taxon>Lepeophtheirus</taxon>
    </lineage>
</organism>
<accession>A0A0K2VDM8</accession>
<feature type="non-terminal residue" evidence="1">
    <location>
        <position position="1"/>
    </location>
</feature>
<reference evidence="1" key="1">
    <citation type="submission" date="2014-05" db="EMBL/GenBank/DDBJ databases">
        <authorList>
            <person name="Chronopoulou M."/>
        </authorList>
    </citation>
    <scope>NUCLEOTIDE SEQUENCE</scope>
    <source>
        <tissue evidence="1">Whole organism</tissue>
    </source>
</reference>
<name>A0A0K2VDM8_LEPSM</name>
<proteinExistence type="predicted"/>
<dbReference type="AlphaFoldDB" id="A0A0K2VDM8"/>
<sequence length="51" mass="6011">HQNNHSLSDKGLQLVQNRSLYTHSYIYKTTPFIFRGLKRREHHGTRGTKTS</sequence>
<dbReference type="EMBL" id="HACA01030645">
    <property type="protein sequence ID" value="CDW48006.1"/>
    <property type="molecule type" value="Transcribed_RNA"/>
</dbReference>
<evidence type="ECO:0000313" key="1">
    <source>
        <dbReference type="EMBL" id="CDW48006.1"/>
    </source>
</evidence>